<reference evidence="1 2" key="1">
    <citation type="submission" date="2019-06" db="EMBL/GenBank/DDBJ databases">
        <title>Spirosoma utsteinense sp. nov. isolated from Antarctic ice-free soils.</title>
        <authorList>
            <person name="Tahon G."/>
        </authorList>
    </citation>
    <scope>NUCLEOTIDE SEQUENCE [LARGE SCALE GENOMIC DNA]</scope>
    <source>
        <strain evidence="1 2">LMG 31447</strain>
    </source>
</reference>
<accession>A0ABR6WBB9</accession>
<evidence type="ECO:0000313" key="2">
    <source>
        <dbReference type="Proteomes" id="UP000700732"/>
    </source>
</evidence>
<sequence length="192" mass="21440">MKQSLLLLLGMTCLQSCSPKENAPQTPLPIEYESCCGVQPVNFQLGKHSIYVPNVFTPNNDGVNDYFYPFVSSGIGEVQGFTIFSAEGDTVLFQRPTLVYNDLENYAWNGYRNNGSTFSTRYRGRFKYGMRIVSKDGLLRFVEGEACSVLCEPGTTELKEKKSCFFPSQAGKNDKMGLLDSSLTSKEKKCIN</sequence>
<dbReference type="RefSeq" id="WP_186739695.1">
    <property type="nucleotide sequence ID" value="NZ_VFIA01000032.1"/>
</dbReference>
<dbReference type="EMBL" id="VFIA01000032">
    <property type="protein sequence ID" value="MBC3793852.1"/>
    <property type="molecule type" value="Genomic_DNA"/>
</dbReference>
<evidence type="ECO:0008006" key="3">
    <source>
        <dbReference type="Google" id="ProtNLM"/>
    </source>
</evidence>
<keyword evidence="2" id="KW-1185">Reference proteome</keyword>
<gene>
    <name evidence="1" type="ORF">FH603_4375</name>
</gene>
<proteinExistence type="predicted"/>
<protein>
    <recommendedName>
        <fullName evidence="3">Lipoprotein</fullName>
    </recommendedName>
</protein>
<name>A0ABR6WBB9_9BACT</name>
<comment type="caution">
    <text evidence="1">The sequence shown here is derived from an EMBL/GenBank/DDBJ whole genome shotgun (WGS) entry which is preliminary data.</text>
</comment>
<organism evidence="1 2">
    <name type="scientific">Spirosoma utsteinense</name>
    <dbReference type="NCBI Taxonomy" id="2585773"/>
    <lineage>
        <taxon>Bacteria</taxon>
        <taxon>Pseudomonadati</taxon>
        <taxon>Bacteroidota</taxon>
        <taxon>Cytophagia</taxon>
        <taxon>Cytophagales</taxon>
        <taxon>Cytophagaceae</taxon>
        <taxon>Spirosoma</taxon>
    </lineage>
</organism>
<evidence type="ECO:0000313" key="1">
    <source>
        <dbReference type="EMBL" id="MBC3793852.1"/>
    </source>
</evidence>
<dbReference type="Proteomes" id="UP000700732">
    <property type="component" value="Unassembled WGS sequence"/>
</dbReference>